<dbReference type="SUPFAM" id="SSF144000">
    <property type="entry name" value="Oxysterol-binding protein-like"/>
    <property type="match status" value="1"/>
</dbReference>
<protein>
    <recommendedName>
        <fullName evidence="5">Oxysterol-binding protein</fullName>
    </recommendedName>
</protein>
<dbReference type="AlphaFoldDB" id="A0AAF0IL52"/>
<accession>A0AAF0IL52</accession>
<comment type="similarity">
    <text evidence="1 2">Belongs to the OSBP family.</text>
</comment>
<evidence type="ECO:0000256" key="2">
    <source>
        <dbReference type="RuleBase" id="RU003844"/>
    </source>
</evidence>
<dbReference type="GO" id="GO:0032934">
    <property type="term" value="F:sterol binding"/>
    <property type="evidence" value="ECO:0007669"/>
    <property type="project" value="TreeGrafter"/>
</dbReference>
<evidence type="ECO:0000313" key="3">
    <source>
        <dbReference type="EMBL" id="WEW60386.1"/>
    </source>
</evidence>
<dbReference type="GO" id="GO:0016020">
    <property type="term" value="C:membrane"/>
    <property type="evidence" value="ECO:0007669"/>
    <property type="project" value="TreeGrafter"/>
</dbReference>
<evidence type="ECO:0000313" key="4">
    <source>
        <dbReference type="Proteomes" id="UP001219355"/>
    </source>
</evidence>
<dbReference type="PROSITE" id="PS01013">
    <property type="entry name" value="OSBP"/>
    <property type="match status" value="1"/>
</dbReference>
<dbReference type="Proteomes" id="UP001219355">
    <property type="component" value="Chromosome 4"/>
</dbReference>
<dbReference type="PANTHER" id="PTHR10972:SF212">
    <property type="entry name" value="OXYSTEROL-BINDING PROTEIN-LIKE PROTEIN 1"/>
    <property type="match status" value="1"/>
</dbReference>
<evidence type="ECO:0008006" key="5">
    <source>
        <dbReference type="Google" id="ProtNLM"/>
    </source>
</evidence>
<dbReference type="InterPro" id="IPR037239">
    <property type="entry name" value="OSBP_sf"/>
</dbReference>
<dbReference type="Gene3D" id="3.30.70.3490">
    <property type="match status" value="1"/>
</dbReference>
<dbReference type="FunFam" id="2.40.160.120:FF:000016">
    <property type="entry name" value="Oxysterol binding protein (Orp8), putative"/>
    <property type="match status" value="1"/>
</dbReference>
<reference evidence="3" key="1">
    <citation type="submission" date="2023-03" db="EMBL/GenBank/DDBJ databases">
        <title>Emydomyces testavorans Genome Sequence.</title>
        <authorList>
            <person name="Hoyer L."/>
        </authorList>
    </citation>
    <scope>NUCLEOTIDE SEQUENCE</scope>
    <source>
        <strain evidence="3">16-2883</strain>
    </source>
</reference>
<dbReference type="EMBL" id="CP120630">
    <property type="protein sequence ID" value="WEW60386.1"/>
    <property type="molecule type" value="Genomic_DNA"/>
</dbReference>
<dbReference type="GO" id="GO:0005829">
    <property type="term" value="C:cytosol"/>
    <property type="evidence" value="ECO:0007669"/>
    <property type="project" value="TreeGrafter"/>
</dbReference>
<dbReference type="InterPro" id="IPR018494">
    <property type="entry name" value="Oxysterol-bd_CS"/>
</dbReference>
<dbReference type="PANTHER" id="PTHR10972">
    <property type="entry name" value="OXYSTEROL-BINDING PROTEIN-RELATED"/>
    <property type="match status" value="1"/>
</dbReference>
<evidence type="ECO:0000256" key="1">
    <source>
        <dbReference type="ARBA" id="ARBA00008842"/>
    </source>
</evidence>
<dbReference type="InterPro" id="IPR000648">
    <property type="entry name" value="Oxysterol-bd"/>
</dbReference>
<keyword evidence="4" id="KW-1185">Reference proteome</keyword>
<dbReference type="Pfam" id="PF01237">
    <property type="entry name" value="Oxysterol_BP"/>
    <property type="match status" value="1"/>
</dbReference>
<gene>
    <name evidence="3" type="ORF">PRK78_005871</name>
</gene>
<sequence length="406" mass="46679">MSHDSTVDGIDHTKPAAEDPSRLRTFFSILRRFIGVTDIATARFSLPAQLLEPTPNLEYWNYLDRPENFISIGKSDDELGRMLEVLRFWFTKDVCHWEVEDFRPPVYPNSVDEADAGVQTVSDGEKVRISFLTEQTSHHPPVSAFYVDCPQRGITARGFDQISAKFSGTSIRIAPGQHNQGIFVNLQRRDNEEYQLTHPAAHIGGWLRGSLSISVSDSCYVICPKTRIKAILQYLDDGWLSRAHHRVVGIVFRYDPENDDKTKIKEVPETDILARIEGSWHEKIYYTVTGSTERQLLIDITPLFPESKIVPPEEQQLVNESRRCWSEVTMAINTRQYSLATQRKHELEERQRVKAAIRMEKQHEWNPRFFVFPVDPSGRPELTADGKKVLEKLHEGDYTLEEKPVT</sequence>
<organism evidence="3 4">
    <name type="scientific">Emydomyces testavorans</name>
    <dbReference type="NCBI Taxonomy" id="2070801"/>
    <lineage>
        <taxon>Eukaryota</taxon>
        <taxon>Fungi</taxon>
        <taxon>Dikarya</taxon>
        <taxon>Ascomycota</taxon>
        <taxon>Pezizomycotina</taxon>
        <taxon>Eurotiomycetes</taxon>
        <taxon>Eurotiomycetidae</taxon>
        <taxon>Onygenales</taxon>
        <taxon>Nannizziopsiaceae</taxon>
        <taxon>Emydomyces</taxon>
    </lineage>
</organism>
<dbReference type="Gene3D" id="2.40.160.120">
    <property type="match status" value="1"/>
</dbReference>
<proteinExistence type="inferred from homology"/>
<name>A0AAF0IL52_9EURO</name>